<evidence type="ECO:0000259" key="2">
    <source>
        <dbReference type="Pfam" id="PF16220"/>
    </source>
</evidence>
<proteinExistence type="predicted"/>
<dbReference type="RefSeq" id="WP_175178130.1">
    <property type="nucleotide sequence ID" value="NZ_CADIJX010000015.1"/>
</dbReference>
<dbReference type="InterPro" id="IPR006860">
    <property type="entry name" value="FecR"/>
</dbReference>
<reference evidence="3 4" key="1">
    <citation type="submission" date="2020-04" db="EMBL/GenBank/DDBJ databases">
        <authorList>
            <person name="De Canck E."/>
        </authorList>
    </citation>
    <scope>NUCLEOTIDE SEQUENCE [LARGE SCALE GENOMIC DNA]</scope>
    <source>
        <strain evidence="3 4">LMG 3431</strain>
    </source>
</reference>
<evidence type="ECO:0000259" key="1">
    <source>
        <dbReference type="Pfam" id="PF04773"/>
    </source>
</evidence>
<protein>
    <submittedName>
        <fullName evidence="3">Protein FecR</fullName>
    </submittedName>
</protein>
<dbReference type="Proteomes" id="UP000494108">
    <property type="component" value="Unassembled WGS sequence"/>
</dbReference>
<feature type="domain" description="FecR N-terminal" evidence="2">
    <location>
        <begin position="11"/>
        <end position="52"/>
    </location>
</feature>
<organism evidence="3 4">
    <name type="scientific">Achromobacter pestifer</name>
    <dbReference type="NCBI Taxonomy" id="1353889"/>
    <lineage>
        <taxon>Bacteria</taxon>
        <taxon>Pseudomonadati</taxon>
        <taxon>Pseudomonadota</taxon>
        <taxon>Betaproteobacteria</taxon>
        <taxon>Burkholderiales</taxon>
        <taxon>Alcaligenaceae</taxon>
        <taxon>Achromobacter</taxon>
    </lineage>
</organism>
<feature type="domain" description="FecR protein" evidence="1">
    <location>
        <begin position="119"/>
        <end position="212"/>
    </location>
</feature>
<dbReference type="Pfam" id="PF04773">
    <property type="entry name" value="FecR"/>
    <property type="match status" value="1"/>
</dbReference>
<gene>
    <name evidence="3" type="primary">fecR_23</name>
    <name evidence="3" type="ORF">LMG3431_05918</name>
</gene>
<sequence length="325" mass="35717">MNSVAWHQALQEAAEWYVCLHDDEVSPQDRQAWDGWLRGHALHRAAWDQVNATGQRFAGLRAQEAPQAMAAGLRAAAAPAPARRRALRTLACMAVAGASGWLAWRHTPLGDQVLAWNADYRTGVGEIRHLRLPDGSQLWLDTGSAADFAMDAAQRRLTLRQGTVLIETAHDSERPFVVCTPQGLMQALGTRFLVRRDAGQQIHLAVFDGAVEIRLAANGERRVVPRGAQADFQYDRIGPNAAADGAQATWQAGMLTVDNVRLADFLAQLSRYRRGHLAAHPDVADLRVMGTFPVPDTDAALAMLGEALPIRVQRTLPWWVTVEPR</sequence>
<dbReference type="EMBL" id="CADIJX010000015">
    <property type="protein sequence ID" value="CAB3709673.1"/>
    <property type="molecule type" value="Genomic_DNA"/>
</dbReference>
<name>A0A6S7A6P0_9BURK</name>
<dbReference type="InterPro" id="IPR012373">
    <property type="entry name" value="Ferrdict_sens_TM"/>
</dbReference>
<dbReference type="PANTHER" id="PTHR30273:SF2">
    <property type="entry name" value="PROTEIN FECR"/>
    <property type="match status" value="1"/>
</dbReference>
<keyword evidence="4" id="KW-1185">Reference proteome</keyword>
<dbReference type="InterPro" id="IPR032623">
    <property type="entry name" value="FecR_N"/>
</dbReference>
<dbReference type="AlphaFoldDB" id="A0A6S7A6P0"/>
<dbReference type="PIRSF" id="PIRSF018266">
    <property type="entry name" value="FecR"/>
    <property type="match status" value="1"/>
</dbReference>
<evidence type="ECO:0000313" key="3">
    <source>
        <dbReference type="EMBL" id="CAB3709673.1"/>
    </source>
</evidence>
<dbReference type="PANTHER" id="PTHR30273">
    <property type="entry name" value="PERIPLASMIC SIGNAL SENSOR AND SIGMA FACTOR ACTIVATOR FECR-RELATED"/>
    <property type="match status" value="1"/>
</dbReference>
<dbReference type="Pfam" id="PF16220">
    <property type="entry name" value="DUF4880"/>
    <property type="match status" value="1"/>
</dbReference>
<evidence type="ECO:0000313" key="4">
    <source>
        <dbReference type="Proteomes" id="UP000494108"/>
    </source>
</evidence>
<dbReference type="Gene3D" id="2.60.120.1440">
    <property type="match status" value="1"/>
</dbReference>
<accession>A0A6S7A6P0</accession>
<dbReference type="GO" id="GO:0016989">
    <property type="term" value="F:sigma factor antagonist activity"/>
    <property type="evidence" value="ECO:0007669"/>
    <property type="project" value="TreeGrafter"/>
</dbReference>